<dbReference type="InterPro" id="IPR055411">
    <property type="entry name" value="LRR_FXL15/At3g58940/PEG3-like"/>
</dbReference>
<evidence type="ECO:0000313" key="3">
    <source>
        <dbReference type="Proteomes" id="UP001558713"/>
    </source>
</evidence>
<dbReference type="InterPro" id="IPR032675">
    <property type="entry name" value="LRR_dom_sf"/>
</dbReference>
<sequence>MVPRLEFVSTSERFAKNVGRSLLSHKAPVLESLHMKIRNHECDDIYLGDIGAWIGIAFARHVREFVLDVYNSFGEPLLFLSSLFCCDTLVTLKLKKSIYIDVPCPVSMKSLRILHLESVTYCKDNESICNLLSGCPNLEELVVHRGDSSYGKNFVIVVPSLKRLSINDSASGWSDGRYVINAPCLEYLKIERLKGYEICLIENVPELVEANIRDVSKTSSENILGSLKSAKRLSLDLSTFEIKCPSGAIFYQLVCLEMYTHRAKWWNLLTLMLDSSPKLQVLKLVDCWSHEQHLDYGWNPYLVGEKWSEPKYVPQCLLSHLEAFVWTRCDWRKEEERKVAAYILRNAIRLKKATFSIRPIEKLKELEKRLEMLKVLNGVVRGSNSCQLVFEFE</sequence>
<dbReference type="Gene3D" id="3.80.10.10">
    <property type="entry name" value="Ribonuclease Inhibitor"/>
    <property type="match status" value="1"/>
</dbReference>
<name>A0ABD1A9Z1_CARAN</name>
<dbReference type="AlphaFoldDB" id="A0ABD1A9Z1"/>
<comment type="caution">
    <text evidence="2">The sequence shown here is derived from an EMBL/GenBank/DDBJ whole genome shotgun (WGS) entry which is preliminary data.</text>
</comment>
<dbReference type="InterPro" id="IPR050232">
    <property type="entry name" value="FBL13/AtMIF1-like"/>
</dbReference>
<organism evidence="2 3">
    <name type="scientific">Cardamine amara subsp. amara</name>
    <dbReference type="NCBI Taxonomy" id="228776"/>
    <lineage>
        <taxon>Eukaryota</taxon>
        <taxon>Viridiplantae</taxon>
        <taxon>Streptophyta</taxon>
        <taxon>Embryophyta</taxon>
        <taxon>Tracheophyta</taxon>
        <taxon>Spermatophyta</taxon>
        <taxon>Magnoliopsida</taxon>
        <taxon>eudicotyledons</taxon>
        <taxon>Gunneridae</taxon>
        <taxon>Pentapetalae</taxon>
        <taxon>rosids</taxon>
        <taxon>malvids</taxon>
        <taxon>Brassicales</taxon>
        <taxon>Brassicaceae</taxon>
        <taxon>Cardamineae</taxon>
        <taxon>Cardamine</taxon>
    </lineage>
</organism>
<gene>
    <name evidence="2" type="ORF">V5N11_013162</name>
</gene>
<dbReference type="SMART" id="SM00579">
    <property type="entry name" value="FBD"/>
    <property type="match status" value="1"/>
</dbReference>
<dbReference type="Pfam" id="PF24758">
    <property type="entry name" value="LRR_At5g56370"/>
    <property type="match status" value="1"/>
</dbReference>
<dbReference type="InterPro" id="IPR006566">
    <property type="entry name" value="FBD"/>
</dbReference>
<dbReference type="PANTHER" id="PTHR31900:SF34">
    <property type="entry name" value="EMB|CAB62440.1-RELATED"/>
    <property type="match status" value="1"/>
</dbReference>
<dbReference type="SUPFAM" id="SSF52058">
    <property type="entry name" value="L domain-like"/>
    <property type="match status" value="1"/>
</dbReference>
<keyword evidence="3" id="KW-1185">Reference proteome</keyword>
<proteinExistence type="predicted"/>
<protein>
    <submittedName>
        <fullName evidence="2">F-box/FBD/LRR-repeat protein</fullName>
    </submittedName>
</protein>
<reference evidence="2 3" key="1">
    <citation type="submission" date="2024-04" db="EMBL/GenBank/DDBJ databases">
        <title>Genome assembly C_amara_ONT_v2.</title>
        <authorList>
            <person name="Yant L."/>
            <person name="Moore C."/>
            <person name="Slenker M."/>
        </authorList>
    </citation>
    <scope>NUCLEOTIDE SEQUENCE [LARGE SCALE GENOMIC DNA]</scope>
    <source>
        <tissue evidence="2">Leaf</tissue>
    </source>
</reference>
<evidence type="ECO:0000313" key="2">
    <source>
        <dbReference type="EMBL" id="KAL1199914.1"/>
    </source>
</evidence>
<accession>A0ABD1A9Z1</accession>
<dbReference type="EMBL" id="JBANAX010000637">
    <property type="protein sequence ID" value="KAL1199914.1"/>
    <property type="molecule type" value="Genomic_DNA"/>
</dbReference>
<dbReference type="Pfam" id="PF08387">
    <property type="entry name" value="FBD"/>
    <property type="match status" value="1"/>
</dbReference>
<dbReference type="Proteomes" id="UP001558713">
    <property type="component" value="Unassembled WGS sequence"/>
</dbReference>
<feature type="domain" description="FBD" evidence="1">
    <location>
        <begin position="315"/>
        <end position="391"/>
    </location>
</feature>
<dbReference type="PANTHER" id="PTHR31900">
    <property type="entry name" value="F-BOX/RNI SUPERFAMILY PROTEIN-RELATED"/>
    <property type="match status" value="1"/>
</dbReference>
<evidence type="ECO:0000259" key="1">
    <source>
        <dbReference type="SMART" id="SM00579"/>
    </source>
</evidence>